<reference evidence="3" key="1">
    <citation type="submission" date="2016-10" db="EMBL/GenBank/DDBJ databases">
        <authorList>
            <person name="Varghese N."/>
            <person name="Submissions S."/>
        </authorList>
    </citation>
    <scope>NUCLEOTIDE SEQUENCE [LARGE SCALE GENOMIC DNA]</scope>
    <source>
        <strain evidence="3">Nm44</strain>
    </source>
</reference>
<dbReference type="RefSeq" id="WP_074903586.1">
    <property type="nucleotide sequence ID" value="NZ_FOUB01000004.1"/>
</dbReference>
<keyword evidence="3" id="KW-1185">Reference proteome</keyword>
<protein>
    <submittedName>
        <fullName evidence="2">COQ9 protein</fullName>
    </submittedName>
</protein>
<dbReference type="InterPro" id="IPR009057">
    <property type="entry name" value="Homeodomain-like_sf"/>
</dbReference>
<evidence type="ECO:0000313" key="3">
    <source>
        <dbReference type="Proteomes" id="UP000183287"/>
    </source>
</evidence>
<sequence>MITESENIRDAIVNTGVAIAARTSWEAVRFYDIAAEMNISLDEIRNYFREKEELVDAWFERADGIMLREANTAEFSALTPQQRIHDLVMIWLDALAVQRKVTRQMILAKLEPGHIHIQIPAVMRISRTVQWIREATQRDATFLRRALEESALTTVYLMTFFFWMRDETPGSKSTRQFLNRNLGLAMWLGQTIYGGNKSSTTPASVPRISASSSK</sequence>
<dbReference type="AlphaFoldDB" id="A0A1I4KN01"/>
<organism evidence="2 3">
    <name type="scientific">Nitrosomonas communis</name>
    <dbReference type="NCBI Taxonomy" id="44574"/>
    <lineage>
        <taxon>Bacteria</taxon>
        <taxon>Pseudomonadati</taxon>
        <taxon>Pseudomonadota</taxon>
        <taxon>Betaproteobacteria</taxon>
        <taxon>Nitrosomonadales</taxon>
        <taxon>Nitrosomonadaceae</taxon>
        <taxon>Nitrosomonas</taxon>
    </lineage>
</organism>
<dbReference type="STRING" id="44574.AAW31_13565"/>
<dbReference type="SUPFAM" id="SSF48498">
    <property type="entry name" value="Tetracyclin repressor-like, C-terminal domain"/>
    <property type="match status" value="1"/>
</dbReference>
<gene>
    <name evidence="2" type="ORF">SAMN05421863_1004135</name>
</gene>
<dbReference type="EMBL" id="FOUB01000004">
    <property type="protein sequence ID" value="SFL80138.1"/>
    <property type="molecule type" value="Genomic_DNA"/>
</dbReference>
<dbReference type="OrthoDB" id="7375611at2"/>
<accession>A0A1I4KN01</accession>
<evidence type="ECO:0000259" key="1">
    <source>
        <dbReference type="Pfam" id="PF08511"/>
    </source>
</evidence>
<dbReference type="SUPFAM" id="SSF46689">
    <property type="entry name" value="Homeodomain-like"/>
    <property type="match status" value="1"/>
</dbReference>
<feature type="domain" description="COQ9 C-terminal" evidence="1">
    <location>
        <begin position="151"/>
        <end position="186"/>
    </location>
</feature>
<dbReference type="Pfam" id="PF08511">
    <property type="entry name" value="COQ9"/>
    <property type="match status" value="1"/>
</dbReference>
<dbReference type="Gene3D" id="1.10.357.10">
    <property type="entry name" value="Tetracycline Repressor, domain 2"/>
    <property type="match status" value="1"/>
</dbReference>
<dbReference type="Proteomes" id="UP000183287">
    <property type="component" value="Unassembled WGS sequence"/>
</dbReference>
<proteinExistence type="predicted"/>
<dbReference type="InterPro" id="IPR036271">
    <property type="entry name" value="Tet_transcr_reg_TetR-rel_C_sf"/>
</dbReference>
<dbReference type="InterPro" id="IPR013718">
    <property type="entry name" value="COQ9_C"/>
</dbReference>
<evidence type="ECO:0000313" key="2">
    <source>
        <dbReference type="EMBL" id="SFL80138.1"/>
    </source>
</evidence>
<name>A0A1I4KN01_9PROT</name>